<dbReference type="AlphaFoldDB" id="A0A952KD62"/>
<feature type="transmembrane region" description="Helical" evidence="1">
    <location>
        <begin position="21"/>
        <end position="43"/>
    </location>
</feature>
<organism evidence="2 3">
    <name type="scientific">Inquilinus limosus</name>
    <dbReference type="NCBI Taxonomy" id="171674"/>
    <lineage>
        <taxon>Bacteria</taxon>
        <taxon>Pseudomonadati</taxon>
        <taxon>Pseudomonadota</taxon>
        <taxon>Alphaproteobacteria</taxon>
        <taxon>Rhodospirillales</taxon>
        <taxon>Rhodospirillaceae</taxon>
        <taxon>Inquilinus</taxon>
    </lineage>
</organism>
<evidence type="ECO:0000313" key="3">
    <source>
        <dbReference type="Proteomes" id="UP000700706"/>
    </source>
</evidence>
<reference evidence="2" key="1">
    <citation type="submission" date="2020-06" db="EMBL/GenBank/DDBJ databases">
        <title>Stable isotope informed genome-resolved metagenomics uncovers potential trophic interactions in rhizosphere soil.</title>
        <authorList>
            <person name="Starr E.P."/>
            <person name="Shi S."/>
            <person name="Blazewicz S.J."/>
            <person name="Koch B.J."/>
            <person name="Probst A.J."/>
            <person name="Hungate B.A."/>
            <person name="Pett-Ridge J."/>
            <person name="Firestone M.K."/>
            <person name="Banfield J.F."/>
        </authorList>
    </citation>
    <scope>NUCLEOTIDE SEQUENCE</scope>
    <source>
        <strain evidence="2">YM_69_17</strain>
    </source>
</reference>
<proteinExistence type="predicted"/>
<evidence type="ECO:0000256" key="1">
    <source>
        <dbReference type="SAM" id="Phobius"/>
    </source>
</evidence>
<sequence>MTDPDVSRPRRTQRQIILRSLARRLIAIAAIVLLGLVIVLVRFGPWS</sequence>
<name>A0A952KD62_9PROT</name>
<comment type="caution">
    <text evidence="2">The sequence shown here is derived from an EMBL/GenBank/DDBJ whole genome shotgun (WGS) entry which is preliminary data.</text>
</comment>
<accession>A0A952KD62</accession>
<keyword evidence="1" id="KW-1133">Transmembrane helix</keyword>
<keyword evidence="1" id="KW-0472">Membrane</keyword>
<keyword evidence="1" id="KW-0812">Transmembrane</keyword>
<evidence type="ECO:0000313" key="2">
    <source>
        <dbReference type="EMBL" id="MBW8725693.1"/>
    </source>
</evidence>
<protein>
    <submittedName>
        <fullName evidence="2">Uncharacterized protein</fullName>
    </submittedName>
</protein>
<dbReference type="EMBL" id="JAEKLZ010000181">
    <property type="protein sequence ID" value="MBW8725693.1"/>
    <property type="molecule type" value="Genomic_DNA"/>
</dbReference>
<gene>
    <name evidence="2" type="ORF">JF625_11140</name>
</gene>
<dbReference type="Proteomes" id="UP000700706">
    <property type="component" value="Unassembled WGS sequence"/>
</dbReference>